<organism evidence="3 4">
    <name type="scientific">Candidatus Adlerbacteria bacterium RIFCSPLOWO2_01_FULL_51_16</name>
    <dbReference type="NCBI Taxonomy" id="1797243"/>
    <lineage>
        <taxon>Bacteria</taxon>
        <taxon>Candidatus Adleribacteriota</taxon>
    </lineage>
</organism>
<gene>
    <name evidence="3" type="ORF">A2943_02495</name>
</gene>
<comment type="caution">
    <text evidence="3">The sequence shown here is derived from an EMBL/GenBank/DDBJ whole genome shotgun (WGS) entry which is preliminary data.</text>
</comment>
<keyword evidence="2" id="KW-0812">Transmembrane</keyword>
<keyword evidence="2" id="KW-0472">Membrane</keyword>
<feature type="transmembrane region" description="Helical" evidence="2">
    <location>
        <begin position="12"/>
        <end position="31"/>
    </location>
</feature>
<evidence type="ECO:0000256" key="2">
    <source>
        <dbReference type="SAM" id="Phobius"/>
    </source>
</evidence>
<name>A0A1F4XGC0_9BACT</name>
<dbReference type="EMBL" id="MEWX01000014">
    <property type="protein sequence ID" value="OGC80732.1"/>
    <property type="molecule type" value="Genomic_DNA"/>
</dbReference>
<evidence type="ECO:0000313" key="4">
    <source>
        <dbReference type="Proteomes" id="UP000176185"/>
    </source>
</evidence>
<proteinExistence type="predicted"/>
<keyword evidence="2" id="KW-1133">Transmembrane helix</keyword>
<sequence>MFDFVSAIFTKTVTVIIGFFVAIGTMASGVAPTQDVTPPSVTTETVATTAQGLSDSNLPNLPFSNPAQNVPTTFPQESAGTIVTNPQNPPSPALSVSIDQTLGELLDRLRAAKPGYIERPTPEGTVCIEGTNVSEETFDKFIEDKLDGKDVSLSAVGLWFGIKTDGKDSIQKIEVNFLTTESSDYWQRTESNGVLIFSLDKLLDGKLVVKGKGYGIIYLEIRGEGNKCAVTGPISIPFTTDTVITLPIKKTTEVGPISYDLDGNGVSDLNISLKYQLSVEQEGLLSQILDAVNFPD</sequence>
<feature type="region of interest" description="Disordered" evidence="1">
    <location>
        <begin position="64"/>
        <end position="95"/>
    </location>
</feature>
<dbReference type="Proteomes" id="UP000176185">
    <property type="component" value="Unassembled WGS sequence"/>
</dbReference>
<reference evidence="3 4" key="1">
    <citation type="journal article" date="2016" name="Nat. Commun.">
        <title>Thousands of microbial genomes shed light on interconnected biogeochemical processes in an aquifer system.</title>
        <authorList>
            <person name="Anantharaman K."/>
            <person name="Brown C.T."/>
            <person name="Hug L.A."/>
            <person name="Sharon I."/>
            <person name="Castelle C.J."/>
            <person name="Probst A.J."/>
            <person name="Thomas B.C."/>
            <person name="Singh A."/>
            <person name="Wilkins M.J."/>
            <person name="Karaoz U."/>
            <person name="Brodie E.L."/>
            <person name="Williams K.H."/>
            <person name="Hubbard S.S."/>
            <person name="Banfield J.F."/>
        </authorList>
    </citation>
    <scope>NUCLEOTIDE SEQUENCE [LARGE SCALE GENOMIC DNA]</scope>
</reference>
<protein>
    <submittedName>
        <fullName evidence="3">Uncharacterized protein</fullName>
    </submittedName>
</protein>
<dbReference type="AlphaFoldDB" id="A0A1F4XGC0"/>
<accession>A0A1F4XGC0</accession>
<dbReference type="STRING" id="1797243.A2943_02495"/>
<feature type="compositionally biased region" description="Polar residues" evidence="1">
    <location>
        <begin position="64"/>
        <end position="86"/>
    </location>
</feature>
<evidence type="ECO:0000313" key="3">
    <source>
        <dbReference type="EMBL" id="OGC80732.1"/>
    </source>
</evidence>
<evidence type="ECO:0000256" key="1">
    <source>
        <dbReference type="SAM" id="MobiDB-lite"/>
    </source>
</evidence>